<dbReference type="InterPro" id="IPR050613">
    <property type="entry name" value="Sec_Metabolite_Reg"/>
</dbReference>
<feature type="compositionally biased region" description="Polar residues" evidence="4">
    <location>
        <begin position="101"/>
        <end position="116"/>
    </location>
</feature>
<evidence type="ECO:0000256" key="4">
    <source>
        <dbReference type="SAM" id="MobiDB-lite"/>
    </source>
</evidence>
<feature type="region of interest" description="Disordered" evidence="4">
    <location>
        <begin position="101"/>
        <end position="126"/>
    </location>
</feature>
<keyword evidence="2" id="KW-0479">Metal-binding</keyword>
<proteinExistence type="predicted"/>
<feature type="compositionally biased region" description="Basic and acidic residues" evidence="4">
    <location>
        <begin position="77"/>
        <end position="87"/>
    </location>
</feature>
<dbReference type="Gene3D" id="4.10.240.10">
    <property type="entry name" value="Zn(2)-C6 fungal-type DNA-binding domain"/>
    <property type="match status" value="1"/>
</dbReference>
<keyword evidence="7" id="KW-1185">Reference proteome</keyword>
<dbReference type="OMA" id="LMHTDPR"/>
<dbReference type="GO" id="GO:0005634">
    <property type="term" value="C:nucleus"/>
    <property type="evidence" value="ECO:0007669"/>
    <property type="project" value="UniProtKB-SubCell"/>
</dbReference>
<dbReference type="HOGENOM" id="CLU_004083_7_1_1"/>
<dbReference type="SMART" id="SM00906">
    <property type="entry name" value="Fungal_trans"/>
    <property type="match status" value="1"/>
</dbReference>
<dbReference type="PROSITE" id="PS00463">
    <property type="entry name" value="ZN2_CY6_FUNGAL_1"/>
    <property type="match status" value="1"/>
</dbReference>
<evidence type="ECO:0000256" key="1">
    <source>
        <dbReference type="ARBA" id="ARBA00004123"/>
    </source>
</evidence>
<dbReference type="GO" id="GO:0008270">
    <property type="term" value="F:zinc ion binding"/>
    <property type="evidence" value="ECO:0007669"/>
    <property type="project" value="InterPro"/>
</dbReference>
<feature type="region of interest" description="Disordered" evidence="4">
    <location>
        <begin position="64"/>
        <end position="87"/>
    </location>
</feature>
<dbReference type="SUPFAM" id="SSF57701">
    <property type="entry name" value="Zn2/Cys6 DNA-binding domain"/>
    <property type="match status" value="1"/>
</dbReference>
<evidence type="ECO:0000313" key="7">
    <source>
        <dbReference type="Proteomes" id="UP000030651"/>
    </source>
</evidence>
<evidence type="ECO:0000256" key="2">
    <source>
        <dbReference type="ARBA" id="ARBA00022723"/>
    </source>
</evidence>
<dbReference type="Pfam" id="PF04082">
    <property type="entry name" value="Fungal_trans"/>
    <property type="match status" value="1"/>
</dbReference>
<sequence length="707" mass="79314">MAPSNQTSNRAPSQLSCELCRDRKIKCDKQQPCSHCRTAGVACVAVHRLRLPRGRHAARIRNAAALPSPASSPGNGEVHHTDETHEELKARIRRLERLVQSMSGSRTTLPSTQPTVSDGPRSQEGPDEFWQDLVQEVEQLRDIVSLNPGEADNEIAQASDHTQSRNPDGGLVALGIATSTPSLGRLLPLHLDKDASAKLCEVYLRQVDPIIKILHRSSLANWMMHGQDYLKYPRRHPSTDALGASVCYLAISSMAETKCAEMLNVEKEKLMSNCRRECEVAFEKSGLLTTRDITVLQAFILYLVARGVGERSRAVWTLLATAVRIAQGLRLHLNFSSSTSVSFFEQQMRKRLWLTICLMDFQNALAQASKPIVPLEEITPSLPFIRHINDADFGTNTHGPVSDREGITDISYALVKFHLLVFGRRMGDGSNNAPSSSVGIRLDWEVAQQHVQEFEQSALKLLHFCDPESSSYAWFVWHGTQLFVAGARLSALRPLYRAEATRQPAPPRAKDNTEVLQQTVKALEKMELMHTDSRGENYRWMVSIQWHILAVAIAECYVCPDQALVCHAWTLIKSLYQRYERLIMRNSGQPLKGPLGKLMRRTREKLEGLLVADTPRSATDPRDYDDRNQAIPTNLPLQAFNMVETQLEQSGPVYPSPEETSLFGEQVTSAPTTDCAPNSPWDQSWKMWDEFMIDMSFDDLDGANSFF</sequence>
<gene>
    <name evidence="6" type="ORF">PFICI_13552</name>
</gene>
<dbReference type="GO" id="GO:0006351">
    <property type="term" value="P:DNA-templated transcription"/>
    <property type="evidence" value="ECO:0007669"/>
    <property type="project" value="InterPro"/>
</dbReference>
<dbReference type="SMART" id="SM00066">
    <property type="entry name" value="GAL4"/>
    <property type="match status" value="1"/>
</dbReference>
<dbReference type="OrthoDB" id="424974at2759"/>
<protein>
    <recommendedName>
        <fullName evidence="5">Zn(2)-C6 fungal-type domain-containing protein</fullName>
    </recommendedName>
</protein>
<dbReference type="RefSeq" id="XP_007840324.1">
    <property type="nucleotide sequence ID" value="XM_007842133.1"/>
</dbReference>
<dbReference type="InParanoid" id="W3WMH2"/>
<evidence type="ECO:0000256" key="3">
    <source>
        <dbReference type="ARBA" id="ARBA00023242"/>
    </source>
</evidence>
<dbReference type="Proteomes" id="UP000030651">
    <property type="component" value="Unassembled WGS sequence"/>
</dbReference>
<dbReference type="eggNOG" id="ENOG502SHJA">
    <property type="taxonomic scope" value="Eukaryota"/>
</dbReference>
<dbReference type="GeneID" id="19278565"/>
<accession>W3WMH2</accession>
<dbReference type="EMBL" id="KI912119">
    <property type="protein sequence ID" value="ETS75068.1"/>
    <property type="molecule type" value="Genomic_DNA"/>
</dbReference>
<dbReference type="InterPro" id="IPR007219">
    <property type="entry name" value="XnlR_reg_dom"/>
</dbReference>
<organism evidence="6 7">
    <name type="scientific">Pestalotiopsis fici (strain W106-1 / CGMCC3.15140)</name>
    <dbReference type="NCBI Taxonomy" id="1229662"/>
    <lineage>
        <taxon>Eukaryota</taxon>
        <taxon>Fungi</taxon>
        <taxon>Dikarya</taxon>
        <taxon>Ascomycota</taxon>
        <taxon>Pezizomycotina</taxon>
        <taxon>Sordariomycetes</taxon>
        <taxon>Xylariomycetidae</taxon>
        <taxon>Amphisphaeriales</taxon>
        <taxon>Sporocadaceae</taxon>
        <taxon>Pestalotiopsis</taxon>
    </lineage>
</organism>
<dbReference type="Pfam" id="PF00172">
    <property type="entry name" value="Zn_clus"/>
    <property type="match status" value="1"/>
</dbReference>
<dbReference type="InterPro" id="IPR036864">
    <property type="entry name" value="Zn2-C6_fun-type_DNA-bd_sf"/>
</dbReference>
<dbReference type="AlphaFoldDB" id="W3WMH2"/>
<feature type="domain" description="Zn(2)-C6 fungal-type" evidence="5">
    <location>
        <begin position="16"/>
        <end position="45"/>
    </location>
</feature>
<keyword evidence="3" id="KW-0539">Nucleus</keyword>
<evidence type="ECO:0000313" key="6">
    <source>
        <dbReference type="EMBL" id="ETS75068.1"/>
    </source>
</evidence>
<dbReference type="GO" id="GO:0003677">
    <property type="term" value="F:DNA binding"/>
    <property type="evidence" value="ECO:0007669"/>
    <property type="project" value="InterPro"/>
</dbReference>
<dbReference type="GO" id="GO:0000981">
    <property type="term" value="F:DNA-binding transcription factor activity, RNA polymerase II-specific"/>
    <property type="evidence" value="ECO:0007669"/>
    <property type="project" value="InterPro"/>
</dbReference>
<dbReference type="PANTHER" id="PTHR31001:SF50">
    <property type="entry name" value="ZN(II)2CYS6 TRANSCRIPTION FACTOR (EUROFUNG)"/>
    <property type="match status" value="1"/>
</dbReference>
<reference evidence="7" key="1">
    <citation type="journal article" date="2015" name="BMC Genomics">
        <title>Genomic and transcriptomic analysis of the endophytic fungus Pestalotiopsis fici reveals its lifestyle and high potential for synthesis of natural products.</title>
        <authorList>
            <person name="Wang X."/>
            <person name="Zhang X."/>
            <person name="Liu L."/>
            <person name="Xiang M."/>
            <person name="Wang W."/>
            <person name="Sun X."/>
            <person name="Che Y."/>
            <person name="Guo L."/>
            <person name="Liu G."/>
            <person name="Guo L."/>
            <person name="Wang C."/>
            <person name="Yin W.B."/>
            <person name="Stadler M."/>
            <person name="Zhang X."/>
            <person name="Liu X."/>
        </authorList>
    </citation>
    <scope>NUCLEOTIDE SEQUENCE [LARGE SCALE GENOMIC DNA]</scope>
    <source>
        <strain evidence="7">W106-1 / CGMCC3.15140</strain>
    </source>
</reference>
<name>W3WMH2_PESFW</name>
<dbReference type="KEGG" id="pfy:PFICI_13552"/>
<dbReference type="CDD" id="cd00067">
    <property type="entry name" value="GAL4"/>
    <property type="match status" value="1"/>
</dbReference>
<dbReference type="CDD" id="cd12148">
    <property type="entry name" value="fungal_TF_MHR"/>
    <property type="match status" value="1"/>
</dbReference>
<feature type="compositionally biased region" description="Low complexity" evidence="4">
    <location>
        <begin position="64"/>
        <end position="73"/>
    </location>
</feature>
<evidence type="ECO:0000259" key="5">
    <source>
        <dbReference type="PROSITE" id="PS50048"/>
    </source>
</evidence>
<dbReference type="InterPro" id="IPR001138">
    <property type="entry name" value="Zn2Cys6_DnaBD"/>
</dbReference>
<comment type="subcellular location">
    <subcellularLocation>
        <location evidence="1">Nucleus</location>
    </subcellularLocation>
</comment>
<dbReference type="PANTHER" id="PTHR31001">
    <property type="entry name" value="UNCHARACTERIZED TRANSCRIPTIONAL REGULATORY PROTEIN"/>
    <property type="match status" value="1"/>
</dbReference>
<dbReference type="PROSITE" id="PS50048">
    <property type="entry name" value="ZN2_CY6_FUNGAL_2"/>
    <property type="match status" value="1"/>
</dbReference>